<evidence type="ECO:0000313" key="7">
    <source>
        <dbReference type="Proteomes" id="UP001304298"/>
    </source>
</evidence>
<keyword evidence="7" id="KW-1185">Reference proteome</keyword>
<proteinExistence type="predicted"/>
<evidence type="ECO:0000256" key="2">
    <source>
        <dbReference type="ARBA" id="ARBA00023125"/>
    </source>
</evidence>
<evidence type="ECO:0000256" key="3">
    <source>
        <dbReference type="ARBA" id="ARBA00023163"/>
    </source>
</evidence>
<dbReference type="SUPFAM" id="SSF46689">
    <property type="entry name" value="Homeodomain-like"/>
    <property type="match status" value="1"/>
</dbReference>
<feature type="domain" description="HTH tetR-type" evidence="5">
    <location>
        <begin position="11"/>
        <end position="71"/>
    </location>
</feature>
<dbReference type="PROSITE" id="PS50977">
    <property type="entry name" value="HTH_TETR_2"/>
    <property type="match status" value="1"/>
</dbReference>
<feature type="DNA-binding region" description="H-T-H motif" evidence="4">
    <location>
        <begin position="34"/>
        <end position="53"/>
    </location>
</feature>
<gene>
    <name evidence="6" type="ORF">VA596_10580</name>
</gene>
<dbReference type="Gene3D" id="1.10.357.10">
    <property type="entry name" value="Tetracycline Repressor, domain 2"/>
    <property type="match status" value="1"/>
</dbReference>
<evidence type="ECO:0000256" key="1">
    <source>
        <dbReference type="ARBA" id="ARBA00023015"/>
    </source>
</evidence>
<accession>A0ABU5R1B3</accession>
<evidence type="ECO:0000259" key="5">
    <source>
        <dbReference type="PROSITE" id="PS50977"/>
    </source>
</evidence>
<keyword evidence="2 4" id="KW-0238">DNA-binding</keyword>
<dbReference type="Proteomes" id="UP001304298">
    <property type="component" value="Unassembled WGS sequence"/>
</dbReference>
<dbReference type="PANTHER" id="PTHR30055">
    <property type="entry name" value="HTH-TYPE TRANSCRIPTIONAL REGULATOR RUTR"/>
    <property type="match status" value="1"/>
</dbReference>
<dbReference type="InterPro" id="IPR050109">
    <property type="entry name" value="HTH-type_TetR-like_transc_reg"/>
</dbReference>
<keyword evidence="1" id="KW-0805">Transcription regulation</keyword>
<dbReference type="InterPro" id="IPR001647">
    <property type="entry name" value="HTH_TetR"/>
</dbReference>
<keyword evidence="3" id="KW-0804">Transcription</keyword>
<dbReference type="PANTHER" id="PTHR30055:SF234">
    <property type="entry name" value="HTH-TYPE TRANSCRIPTIONAL REGULATOR BETI"/>
    <property type="match status" value="1"/>
</dbReference>
<evidence type="ECO:0000256" key="4">
    <source>
        <dbReference type="PROSITE-ProRule" id="PRU00335"/>
    </source>
</evidence>
<dbReference type="InterPro" id="IPR009057">
    <property type="entry name" value="Homeodomain-like_sf"/>
</dbReference>
<evidence type="ECO:0000313" key="6">
    <source>
        <dbReference type="EMBL" id="MEA5359982.1"/>
    </source>
</evidence>
<dbReference type="EMBL" id="JAYFSI010000001">
    <property type="protein sequence ID" value="MEA5359982.1"/>
    <property type="molecule type" value="Genomic_DNA"/>
</dbReference>
<protein>
    <submittedName>
        <fullName evidence="6">TetR/AcrR family transcriptional regulator</fullName>
    </submittedName>
</protein>
<comment type="caution">
    <text evidence="6">The sequence shown here is derived from an EMBL/GenBank/DDBJ whole genome shotgun (WGS) entry which is preliminary data.</text>
</comment>
<sequence length="198" mass="22473">MSEGLRAQKKHETRKNISDVATGLFIRNGFEDVTIAEIATEARVAKMTVTNHFPRKEDLVFDIREDFAAWPATLIRDSAFHDTRELYFEALGAEHALIGFSGQGFVRMIKDSQVLTNALHEMHREREAALTHLLIGRHPEQELGPVLAAAHLAAVLRVLFQEVFDRTLADEPRKQIVDTLWPVAEQAFDQLEPVFGRF</sequence>
<organism evidence="6 7">
    <name type="scientific">Amycolatopsis heterodermiae</name>
    <dbReference type="NCBI Taxonomy" id="3110235"/>
    <lineage>
        <taxon>Bacteria</taxon>
        <taxon>Bacillati</taxon>
        <taxon>Actinomycetota</taxon>
        <taxon>Actinomycetes</taxon>
        <taxon>Pseudonocardiales</taxon>
        <taxon>Pseudonocardiaceae</taxon>
        <taxon>Amycolatopsis</taxon>
    </lineage>
</organism>
<dbReference type="Pfam" id="PF00440">
    <property type="entry name" value="TetR_N"/>
    <property type="match status" value="1"/>
</dbReference>
<name>A0ABU5R1B3_9PSEU</name>
<reference evidence="6 7" key="1">
    <citation type="submission" date="2023-12" db="EMBL/GenBank/DDBJ databases">
        <title>Amycolatopsis sp. V23-08.</title>
        <authorList>
            <person name="Somphong A."/>
        </authorList>
    </citation>
    <scope>NUCLEOTIDE SEQUENCE [LARGE SCALE GENOMIC DNA]</scope>
    <source>
        <strain evidence="6 7">V23-08</strain>
    </source>
</reference>
<dbReference type="RefSeq" id="WP_323325512.1">
    <property type="nucleotide sequence ID" value="NZ_JAYFSI010000001.1"/>
</dbReference>